<evidence type="ECO:0000313" key="2">
    <source>
        <dbReference type="EMBL" id="EEQ97687.1"/>
    </source>
</evidence>
<dbReference type="InParanoid" id="C5M004"/>
<dbReference type="PANTHER" id="PTHR23101">
    <property type="entry name" value="RAB GDP/GTP EXCHANGE FACTOR"/>
    <property type="match status" value="1"/>
</dbReference>
<feature type="non-terminal residue" evidence="2">
    <location>
        <position position="1"/>
    </location>
</feature>
<dbReference type="GO" id="GO:0005085">
    <property type="term" value="F:guanyl-nucleotide exchange factor activity"/>
    <property type="evidence" value="ECO:0007669"/>
    <property type="project" value="InterPro"/>
</dbReference>
<protein>
    <submittedName>
        <fullName evidence="2">Vps901 protein, putative</fullName>
    </submittedName>
</protein>
<dbReference type="PROSITE" id="PS51205">
    <property type="entry name" value="VPS9"/>
    <property type="match status" value="1"/>
</dbReference>
<dbReference type="GO" id="GO:0031267">
    <property type="term" value="F:small GTPase binding"/>
    <property type="evidence" value="ECO:0007669"/>
    <property type="project" value="TreeGrafter"/>
</dbReference>
<dbReference type="GO" id="GO:0016192">
    <property type="term" value="P:vesicle-mediated transport"/>
    <property type="evidence" value="ECO:0007669"/>
    <property type="project" value="InterPro"/>
</dbReference>
<feature type="domain" description="VPS9" evidence="1">
    <location>
        <begin position="1"/>
        <end position="61"/>
    </location>
</feature>
<gene>
    <name evidence="2" type="ORF">Pmar_PMAR011245</name>
</gene>
<sequence length="61" mass="6918">SKYRAPRDKLVCLLNCCRVITRTLESSDGGSADDILPILIWVLIKARPSRLRSNINFIQAF</sequence>
<accession>C5M004</accession>
<dbReference type="Proteomes" id="UP000007800">
    <property type="component" value="Unassembled WGS sequence"/>
</dbReference>
<dbReference type="InterPro" id="IPR045046">
    <property type="entry name" value="Vps9-like"/>
</dbReference>
<dbReference type="InterPro" id="IPR037191">
    <property type="entry name" value="VPS9_dom_sf"/>
</dbReference>
<name>C5M004_PERM5</name>
<dbReference type="InterPro" id="IPR003123">
    <property type="entry name" value="VPS9"/>
</dbReference>
<keyword evidence="3" id="KW-1185">Reference proteome</keyword>
<organism evidence="3">
    <name type="scientific">Perkinsus marinus (strain ATCC 50983 / TXsc)</name>
    <dbReference type="NCBI Taxonomy" id="423536"/>
    <lineage>
        <taxon>Eukaryota</taxon>
        <taxon>Sar</taxon>
        <taxon>Alveolata</taxon>
        <taxon>Perkinsozoa</taxon>
        <taxon>Perkinsea</taxon>
        <taxon>Perkinsida</taxon>
        <taxon>Perkinsidae</taxon>
        <taxon>Perkinsus</taxon>
    </lineage>
</organism>
<dbReference type="GO" id="GO:0005829">
    <property type="term" value="C:cytosol"/>
    <property type="evidence" value="ECO:0007669"/>
    <property type="project" value="TreeGrafter"/>
</dbReference>
<proteinExistence type="predicted"/>
<evidence type="ECO:0000313" key="3">
    <source>
        <dbReference type="Proteomes" id="UP000007800"/>
    </source>
</evidence>
<dbReference type="RefSeq" id="XP_002764970.1">
    <property type="nucleotide sequence ID" value="XM_002764924.1"/>
</dbReference>
<dbReference type="EMBL" id="GG686985">
    <property type="protein sequence ID" value="EEQ97687.1"/>
    <property type="molecule type" value="Genomic_DNA"/>
</dbReference>
<dbReference type="Pfam" id="PF02204">
    <property type="entry name" value="VPS9"/>
    <property type="match status" value="1"/>
</dbReference>
<dbReference type="OrthoDB" id="300289at2759"/>
<dbReference type="SUPFAM" id="SSF109993">
    <property type="entry name" value="VPS9 domain"/>
    <property type="match status" value="1"/>
</dbReference>
<dbReference type="GeneID" id="9036986"/>
<reference evidence="2 3" key="1">
    <citation type="submission" date="2008-07" db="EMBL/GenBank/DDBJ databases">
        <authorList>
            <person name="El-Sayed N."/>
            <person name="Caler E."/>
            <person name="Inman J."/>
            <person name="Amedeo P."/>
            <person name="Hass B."/>
            <person name="Wortman J."/>
        </authorList>
    </citation>
    <scope>NUCLEOTIDE SEQUENCE [LARGE SCALE GENOMIC DNA]</scope>
    <source>
        <strain evidence="3">ATCC 50983 / TXsc</strain>
    </source>
</reference>
<dbReference type="PANTHER" id="PTHR23101:SF25">
    <property type="entry name" value="GTPASE-ACTIVATING PROTEIN AND VPS9 DOMAIN-CONTAINING PROTEIN 1"/>
    <property type="match status" value="1"/>
</dbReference>
<dbReference type="Gene3D" id="1.20.1050.80">
    <property type="entry name" value="VPS9 domain"/>
    <property type="match status" value="1"/>
</dbReference>
<feature type="non-terminal residue" evidence="2">
    <location>
        <position position="61"/>
    </location>
</feature>
<dbReference type="GO" id="GO:0030139">
    <property type="term" value="C:endocytic vesicle"/>
    <property type="evidence" value="ECO:0007669"/>
    <property type="project" value="TreeGrafter"/>
</dbReference>
<evidence type="ECO:0000259" key="1">
    <source>
        <dbReference type="PROSITE" id="PS51205"/>
    </source>
</evidence>
<dbReference type="AlphaFoldDB" id="C5M004"/>